<gene>
    <name evidence="2" type="ORF">E3O44_13735</name>
</gene>
<protein>
    <submittedName>
        <fullName evidence="2">Uncharacterized protein</fullName>
    </submittedName>
</protein>
<dbReference type="Proteomes" id="UP000297608">
    <property type="component" value="Unassembled WGS sequence"/>
</dbReference>
<feature type="transmembrane region" description="Helical" evidence="1">
    <location>
        <begin position="37"/>
        <end position="61"/>
    </location>
</feature>
<evidence type="ECO:0000313" key="3">
    <source>
        <dbReference type="Proteomes" id="UP000297608"/>
    </source>
</evidence>
<feature type="transmembrane region" description="Helical" evidence="1">
    <location>
        <begin position="5"/>
        <end position="25"/>
    </location>
</feature>
<keyword evidence="1" id="KW-0812">Transmembrane</keyword>
<name>A0ABY2ICD9_9MICO</name>
<accession>A0ABY2ICD9</accession>
<evidence type="ECO:0000256" key="1">
    <source>
        <dbReference type="SAM" id="Phobius"/>
    </source>
</evidence>
<evidence type="ECO:0000313" key="2">
    <source>
        <dbReference type="EMBL" id="TFB85246.1"/>
    </source>
</evidence>
<dbReference type="RefSeq" id="WP_134535348.1">
    <property type="nucleotide sequence ID" value="NZ_SOFG01000018.1"/>
</dbReference>
<keyword evidence="1" id="KW-1133">Transmembrane helix</keyword>
<sequence>MKNPVVGGMVAHGIFFVMLLAIMISGAQSLGSDTPQWFPVVVVGVPVATVVAIVSGAILYVNLTGKARLKALLEARPGATIVRGNWSSALLSPFLKPGPLLRHTNYRGFPVEVTADAAGISLWRGGHKIVDCGLLPWDRIRSVSVENVNAVIGKRVTPILVIEVDPGIGEYETRIELVLTGESADVGASKLLARQPR</sequence>
<dbReference type="EMBL" id="SOFG01000018">
    <property type="protein sequence ID" value="TFB85246.1"/>
    <property type="molecule type" value="Genomic_DNA"/>
</dbReference>
<proteinExistence type="predicted"/>
<keyword evidence="3" id="KW-1185">Reference proteome</keyword>
<reference evidence="2 3" key="1">
    <citation type="submission" date="2019-03" db="EMBL/GenBank/DDBJ databases">
        <title>Genomics of glacier-inhabiting Cryobacterium strains.</title>
        <authorList>
            <person name="Liu Q."/>
            <person name="Xin Y.-H."/>
        </authorList>
    </citation>
    <scope>NUCLEOTIDE SEQUENCE [LARGE SCALE GENOMIC DNA]</scope>
    <source>
        <strain evidence="2 3">MDB2-B</strain>
    </source>
</reference>
<organism evidence="2 3">
    <name type="scientific">Cryobacterium algoricola</name>
    <dbReference type="NCBI Taxonomy" id="1259183"/>
    <lineage>
        <taxon>Bacteria</taxon>
        <taxon>Bacillati</taxon>
        <taxon>Actinomycetota</taxon>
        <taxon>Actinomycetes</taxon>
        <taxon>Micrococcales</taxon>
        <taxon>Microbacteriaceae</taxon>
        <taxon>Cryobacterium</taxon>
    </lineage>
</organism>
<comment type="caution">
    <text evidence="2">The sequence shown here is derived from an EMBL/GenBank/DDBJ whole genome shotgun (WGS) entry which is preliminary data.</text>
</comment>
<keyword evidence="1" id="KW-0472">Membrane</keyword>